<gene>
    <name evidence="1" type="ORF">Bca52824_014226</name>
</gene>
<protein>
    <submittedName>
        <fullName evidence="1">Uncharacterized protein</fullName>
    </submittedName>
</protein>
<name>A0A8X7W2B8_BRACI</name>
<comment type="caution">
    <text evidence="1">The sequence shown here is derived from an EMBL/GenBank/DDBJ whole genome shotgun (WGS) entry which is preliminary data.</text>
</comment>
<evidence type="ECO:0000313" key="2">
    <source>
        <dbReference type="Proteomes" id="UP000886595"/>
    </source>
</evidence>
<dbReference type="Proteomes" id="UP000886595">
    <property type="component" value="Unassembled WGS sequence"/>
</dbReference>
<dbReference type="EMBL" id="JAAMPC010000003">
    <property type="protein sequence ID" value="KAG2321013.1"/>
    <property type="molecule type" value="Genomic_DNA"/>
</dbReference>
<sequence>MSMRSSVLPTTTEQCQCCSLCRHRVQFSISDGSESALFVAFHGPKARFVLFFVFNCLHCAMDHAQRVIIILAMICLEQELFHQIPPIMCLKTPYYLRWDRWLWSSRLRNLL</sequence>
<accession>A0A8X7W2B8</accession>
<keyword evidence="2" id="KW-1185">Reference proteome</keyword>
<evidence type="ECO:0000313" key="1">
    <source>
        <dbReference type="EMBL" id="KAG2321013.1"/>
    </source>
</evidence>
<reference evidence="1 2" key="1">
    <citation type="submission" date="2020-02" db="EMBL/GenBank/DDBJ databases">
        <authorList>
            <person name="Ma Q."/>
            <person name="Huang Y."/>
            <person name="Song X."/>
            <person name="Pei D."/>
        </authorList>
    </citation>
    <scope>NUCLEOTIDE SEQUENCE [LARGE SCALE GENOMIC DNA]</scope>
    <source>
        <strain evidence="1">Sxm20200214</strain>
        <tissue evidence="1">Leaf</tissue>
    </source>
</reference>
<organism evidence="1 2">
    <name type="scientific">Brassica carinata</name>
    <name type="common">Ethiopian mustard</name>
    <name type="synonym">Abyssinian cabbage</name>
    <dbReference type="NCBI Taxonomy" id="52824"/>
    <lineage>
        <taxon>Eukaryota</taxon>
        <taxon>Viridiplantae</taxon>
        <taxon>Streptophyta</taxon>
        <taxon>Embryophyta</taxon>
        <taxon>Tracheophyta</taxon>
        <taxon>Spermatophyta</taxon>
        <taxon>Magnoliopsida</taxon>
        <taxon>eudicotyledons</taxon>
        <taxon>Gunneridae</taxon>
        <taxon>Pentapetalae</taxon>
        <taxon>rosids</taxon>
        <taxon>malvids</taxon>
        <taxon>Brassicales</taxon>
        <taxon>Brassicaceae</taxon>
        <taxon>Brassiceae</taxon>
        <taxon>Brassica</taxon>
    </lineage>
</organism>
<proteinExistence type="predicted"/>
<dbReference type="AlphaFoldDB" id="A0A8X7W2B8"/>